<comment type="subunit">
    <text evidence="6">Homodimer.</text>
</comment>
<dbReference type="EC" id="2.4.2.10" evidence="2 6"/>
<evidence type="ECO:0000256" key="4">
    <source>
        <dbReference type="ARBA" id="ARBA00022679"/>
    </source>
</evidence>
<comment type="similarity">
    <text evidence="6">Belongs to the purine/pyrimidine phosphoribosyltransferase family. PyrE subfamily.</text>
</comment>
<dbReference type="GO" id="GO:0004588">
    <property type="term" value="F:orotate phosphoribosyltransferase activity"/>
    <property type="evidence" value="ECO:0007669"/>
    <property type="project" value="UniProtKB-UniRule"/>
</dbReference>
<evidence type="ECO:0000256" key="3">
    <source>
        <dbReference type="ARBA" id="ARBA00022676"/>
    </source>
</evidence>
<keyword evidence="7" id="KW-1133">Transmembrane helix</keyword>
<dbReference type="EMBL" id="DRDR01000085">
    <property type="protein sequence ID" value="HDL60209.1"/>
    <property type="molecule type" value="Genomic_DNA"/>
</dbReference>
<dbReference type="HAMAP" id="MF_01208">
    <property type="entry name" value="PyrE"/>
    <property type="match status" value="1"/>
</dbReference>
<evidence type="ECO:0000313" key="9">
    <source>
        <dbReference type="EMBL" id="HDL60209.1"/>
    </source>
</evidence>
<accession>A0A7V0LUJ4</accession>
<dbReference type="InterPro" id="IPR023031">
    <property type="entry name" value="OPRT"/>
</dbReference>
<evidence type="ECO:0000256" key="5">
    <source>
        <dbReference type="ARBA" id="ARBA00022975"/>
    </source>
</evidence>
<feature type="transmembrane region" description="Helical" evidence="7">
    <location>
        <begin position="56"/>
        <end position="75"/>
    </location>
</feature>
<keyword evidence="6" id="KW-0460">Magnesium</keyword>
<dbReference type="GO" id="GO:0019856">
    <property type="term" value="P:pyrimidine nucleobase biosynthetic process"/>
    <property type="evidence" value="ECO:0007669"/>
    <property type="project" value="TreeGrafter"/>
</dbReference>
<feature type="binding site" evidence="6">
    <location>
        <position position="143"/>
    </location>
    <ligand>
        <name>orotate</name>
        <dbReference type="ChEBI" id="CHEBI:30839"/>
    </ligand>
</feature>
<comment type="caution">
    <text evidence="9">The sequence shown here is derived from an EMBL/GenBank/DDBJ whole genome shotgun (WGS) entry which is preliminary data.</text>
</comment>
<feature type="binding site" evidence="6">
    <location>
        <position position="115"/>
    </location>
    <ligand>
        <name>orotate</name>
        <dbReference type="ChEBI" id="CHEBI:30839"/>
    </ligand>
</feature>
<keyword evidence="3 6" id="KW-0328">Glycosyltransferase</keyword>
<feature type="binding site" description="in other chain" evidence="6">
    <location>
        <position position="88"/>
    </location>
    <ligand>
        <name>5-phospho-alpha-D-ribose 1-diphosphate</name>
        <dbReference type="ChEBI" id="CHEBI:58017"/>
        <note>ligand shared between dimeric partners</note>
    </ligand>
</feature>
<keyword evidence="5 6" id="KW-0665">Pyrimidine biosynthesis</keyword>
<comment type="cofactor">
    <cofactor evidence="6">
        <name>Mg(2+)</name>
        <dbReference type="ChEBI" id="CHEBI:18420"/>
    </cofactor>
</comment>
<comment type="caution">
    <text evidence="6">Lacks conserved residue(s) required for the propagation of feature annotation.</text>
</comment>
<evidence type="ECO:0000259" key="8">
    <source>
        <dbReference type="Pfam" id="PF00156"/>
    </source>
</evidence>
<dbReference type="CDD" id="cd06223">
    <property type="entry name" value="PRTases_typeI"/>
    <property type="match status" value="1"/>
</dbReference>
<gene>
    <name evidence="6" type="primary">pyrE</name>
    <name evidence="9" type="ORF">ENH14_02010</name>
</gene>
<protein>
    <recommendedName>
        <fullName evidence="2 6">Orotate phosphoribosyltransferase</fullName>
        <shortName evidence="6">OPRT</shortName>
        <shortName evidence="6">OPRTase</shortName>
        <ecNumber evidence="2 6">2.4.2.10</ecNumber>
    </recommendedName>
</protein>
<proteinExistence type="inferred from homology"/>
<dbReference type="Proteomes" id="UP000886381">
    <property type="component" value="Unassembled WGS sequence"/>
</dbReference>
<sequence>MDLEKVLEENGVILKGHFLLTSGLHSDIYFEKFRLLEKPYLVRSLIMQVKQKLNKLNFNVVIGPLTGGALVAFAVGEVLQKLAFYAEKTDEGFVLGRGFQLKDSDRVLVVDDILTTGGSLEKVKNLILSHGAAVVGYFVLIDRRPQDRELNFPILSLVRKKAKVYTPEDCPLCKQGIPLVRRGSK</sequence>
<organism evidence="9">
    <name type="scientific">candidate division WOR-3 bacterium</name>
    <dbReference type="NCBI Taxonomy" id="2052148"/>
    <lineage>
        <taxon>Bacteria</taxon>
        <taxon>Bacteria division WOR-3</taxon>
    </lineage>
</organism>
<dbReference type="InterPro" id="IPR000836">
    <property type="entry name" value="PRTase_dom"/>
</dbReference>
<name>A0A7V0LUJ4_UNCW3</name>
<dbReference type="UniPathway" id="UPA00070">
    <property type="reaction ID" value="UER00119"/>
</dbReference>
<dbReference type="GO" id="GO:0000287">
    <property type="term" value="F:magnesium ion binding"/>
    <property type="evidence" value="ECO:0007669"/>
    <property type="project" value="UniProtKB-UniRule"/>
</dbReference>
<evidence type="ECO:0000256" key="6">
    <source>
        <dbReference type="HAMAP-Rule" id="MF_01208"/>
    </source>
</evidence>
<dbReference type="PANTHER" id="PTHR19278">
    <property type="entry name" value="OROTATE PHOSPHORIBOSYLTRANSFERASE"/>
    <property type="match status" value="1"/>
</dbReference>
<dbReference type="Gene3D" id="3.40.50.2020">
    <property type="match status" value="1"/>
</dbReference>
<dbReference type="Pfam" id="PF00156">
    <property type="entry name" value="Pribosyltran"/>
    <property type="match status" value="1"/>
</dbReference>
<keyword evidence="7" id="KW-0812">Transmembrane</keyword>
<dbReference type="AlphaFoldDB" id="A0A7V0LUJ4"/>
<feature type="domain" description="Phosphoribosyltransferase" evidence="8">
    <location>
        <begin position="42"/>
        <end position="152"/>
    </location>
</feature>
<dbReference type="PANTHER" id="PTHR19278:SF9">
    <property type="entry name" value="URIDINE 5'-MONOPHOSPHATE SYNTHASE"/>
    <property type="match status" value="1"/>
</dbReference>
<keyword evidence="7" id="KW-0472">Membrane</keyword>
<evidence type="ECO:0000256" key="1">
    <source>
        <dbReference type="ARBA" id="ARBA00004889"/>
    </source>
</evidence>
<dbReference type="SUPFAM" id="SSF53271">
    <property type="entry name" value="PRTase-like"/>
    <property type="match status" value="1"/>
</dbReference>
<dbReference type="GO" id="GO:0044205">
    <property type="term" value="P:'de novo' UMP biosynthetic process"/>
    <property type="evidence" value="ECO:0007669"/>
    <property type="project" value="UniProtKB-UniRule"/>
</dbReference>
<feature type="binding site" description="in other chain" evidence="6">
    <location>
        <begin position="111"/>
        <end position="119"/>
    </location>
    <ligand>
        <name>5-phospho-alpha-D-ribose 1-diphosphate</name>
        <dbReference type="ChEBI" id="CHEBI:58017"/>
        <note>ligand shared between dimeric partners</note>
    </ligand>
</feature>
<evidence type="ECO:0000256" key="2">
    <source>
        <dbReference type="ARBA" id="ARBA00011971"/>
    </source>
</evidence>
<comment type="function">
    <text evidence="6">Catalyzes the transfer of a ribosyl phosphate group from 5-phosphoribose 1-diphosphate to orotate, leading to the formation of orotidine monophosphate (OMP).</text>
</comment>
<reference evidence="9" key="1">
    <citation type="journal article" date="2020" name="mSystems">
        <title>Genome- and Community-Level Interaction Insights into Carbon Utilization and Element Cycling Functions of Hydrothermarchaeota in Hydrothermal Sediment.</title>
        <authorList>
            <person name="Zhou Z."/>
            <person name="Liu Y."/>
            <person name="Xu W."/>
            <person name="Pan J."/>
            <person name="Luo Z.H."/>
            <person name="Li M."/>
        </authorList>
    </citation>
    <scope>NUCLEOTIDE SEQUENCE [LARGE SCALE GENOMIC DNA]</scope>
    <source>
        <strain evidence="9">HyVt-28</strain>
    </source>
</reference>
<keyword evidence="4 6" id="KW-0808">Transferase</keyword>
<comment type="catalytic activity">
    <reaction evidence="6">
        <text>orotidine 5'-phosphate + diphosphate = orotate + 5-phospho-alpha-D-ribose 1-diphosphate</text>
        <dbReference type="Rhea" id="RHEA:10380"/>
        <dbReference type="ChEBI" id="CHEBI:30839"/>
        <dbReference type="ChEBI" id="CHEBI:33019"/>
        <dbReference type="ChEBI" id="CHEBI:57538"/>
        <dbReference type="ChEBI" id="CHEBI:58017"/>
        <dbReference type="EC" id="2.4.2.10"/>
    </reaction>
</comment>
<comment type="pathway">
    <text evidence="1 6">Pyrimidine metabolism; UMP biosynthesis via de novo pathway; UMP from orotate: step 1/2.</text>
</comment>
<evidence type="ECO:0000256" key="7">
    <source>
        <dbReference type="SAM" id="Phobius"/>
    </source>
</evidence>
<dbReference type="InterPro" id="IPR029057">
    <property type="entry name" value="PRTase-like"/>
</dbReference>